<dbReference type="RefSeq" id="WP_245738770.1">
    <property type="nucleotide sequence ID" value="NZ_FOCP01000001.1"/>
</dbReference>
<evidence type="ECO:0000313" key="3">
    <source>
        <dbReference type="Proteomes" id="UP000199459"/>
    </source>
</evidence>
<dbReference type="AlphaFoldDB" id="A0A1H8AG84"/>
<protein>
    <submittedName>
        <fullName evidence="2">Unsaturated chondroitin disaccharide hydrolase</fullName>
    </submittedName>
</protein>
<dbReference type="SUPFAM" id="SSF48208">
    <property type="entry name" value="Six-hairpin glycosidases"/>
    <property type="match status" value="1"/>
</dbReference>
<gene>
    <name evidence="2" type="ORF">SAMN05216325_101124</name>
</gene>
<accession>A0A1H8AG84</accession>
<dbReference type="Gene3D" id="1.50.10.10">
    <property type="match status" value="1"/>
</dbReference>
<evidence type="ECO:0000313" key="2">
    <source>
        <dbReference type="EMBL" id="SEM69573.1"/>
    </source>
</evidence>
<dbReference type="Proteomes" id="UP000199459">
    <property type="component" value="Unassembled WGS sequence"/>
</dbReference>
<evidence type="ECO:0000256" key="1">
    <source>
        <dbReference type="SAM" id="MobiDB-lite"/>
    </source>
</evidence>
<proteinExistence type="predicted"/>
<dbReference type="EMBL" id="FOCP01000001">
    <property type="protein sequence ID" value="SEM69573.1"/>
    <property type="molecule type" value="Genomic_DNA"/>
</dbReference>
<dbReference type="InterPro" id="IPR012341">
    <property type="entry name" value="6hp_glycosidase-like_sf"/>
</dbReference>
<organism evidence="2 3">
    <name type="scientific">Nitrosomonas marina</name>
    <dbReference type="NCBI Taxonomy" id="917"/>
    <lineage>
        <taxon>Bacteria</taxon>
        <taxon>Pseudomonadati</taxon>
        <taxon>Pseudomonadota</taxon>
        <taxon>Betaproteobacteria</taxon>
        <taxon>Nitrosomonadales</taxon>
        <taxon>Nitrosomonadaceae</taxon>
        <taxon>Nitrosomonas</taxon>
    </lineage>
</organism>
<sequence length="395" mass="43984">MQILSGRTLPSRSENSSYKDSGVNRHFLSHEEITLAIELLINRMNRIESMCGNQFPLYSSGADGHWVTSRGGSWTGGFWGGWWWLRARITQSKSDQIKAIAICRRLSSKITADSINRSFIFWYGAALGYNWFGDMDALTQVRNANTAIVATFNPVLKYFPLGTDMGGGEKGEQYVSIDSLAALIQLLGIHADEDEVQTMLRHHVDTILENFCDTHNQGAFQALGFHNGRKFTFRDTAGAWSRGQAWAMLGLCRATEKWGEPYRSYSQAACEYWRDSRVDAFPLDNLDGPDELRDPSSAVIASLAMMSLADQIQEGDQWVVAAHKIITDIVCSPYFSGFQDIGIKGKGLREDSGAFRGCCYKTKPGVKELAETPWGSFLLMAALCALAQRIKPNEV</sequence>
<feature type="region of interest" description="Disordered" evidence="1">
    <location>
        <begin position="1"/>
        <end position="20"/>
    </location>
</feature>
<dbReference type="GO" id="GO:0005975">
    <property type="term" value="P:carbohydrate metabolic process"/>
    <property type="evidence" value="ECO:0007669"/>
    <property type="project" value="InterPro"/>
</dbReference>
<name>A0A1H8AG84_9PROT</name>
<dbReference type="GO" id="GO:0016787">
    <property type="term" value="F:hydrolase activity"/>
    <property type="evidence" value="ECO:0007669"/>
    <property type="project" value="UniProtKB-KW"/>
</dbReference>
<keyword evidence="2" id="KW-0378">Hydrolase</keyword>
<feature type="compositionally biased region" description="Polar residues" evidence="1">
    <location>
        <begin position="8"/>
        <end position="19"/>
    </location>
</feature>
<reference evidence="2 3" key="1">
    <citation type="submission" date="2016-10" db="EMBL/GenBank/DDBJ databases">
        <authorList>
            <person name="de Groot N.N."/>
        </authorList>
    </citation>
    <scope>NUCLEOTIDE SEQUENCE [LARGE SCALE GENOMIC DNA]</scope>
    <source>
        <strain evidence="2 3">Nm22</strain>
    </source>
</reference>
<dbReference type="InterPro" id="IPR008928">
    <property type="entry name" value="6-hairpin_glycosidase_sf"/>
</dbReference>